<dbReference type="Proteomes" id="UP000283509">
    <property type="component" value="Unassembled WGS sequence"/>
</dbReference>
<dbReference type="InterPro" id="IPR035437">
    <property type="entry name" value="SNase_OB-fold_sf"/>
</dbReference>
<evidence type="ECO:0000313" key="2">
    <source>
        <dbReference type="EMBL" id="ROT74019.1"/>
    </source>
</evidence>
<dbReference type="InterPro" id="IPR050621">
    <property type="entry name" value="Tudor_domain_containing"/>
</dbReference>
<keyword evidence="3" id="KW-1185">Reference proteome</keyword>
<accession>A0A3R7ST92</accession>
<proteinExistence type="predicted"/>
<sequence>MPKPSDRTWRVHVTHVVTAGHFWIVSEETSALKNLNHIHSAIQRAVEQNQAVFIPESEVKPGIVCLAKFTDSDGMSCYYRARVDEVYTGEDNGVRAQVFFVDFGNTDVVKAVELRRVPGSLMLAEMLAVECKLAQVKPASDNKWLDEATEWFRSHTLNKDFIAQIYSVVHKIMRVKLMEVESGDFLSVNRRLIDLQYAVKAEEYYLSRSVFACFSPT</sequence>
<name>A0A3R7ST92_PENVA</name>
<dbReference type="EMBL" id="QCYY01001951">
    <property type="protein sequence ID" value="ROT74019.1"/>
    <property type="molecule type" value="Genomic_DNA"/>
</dbReference>
<dbReference type="PROSITE" id="PS50304">
    <property type="entry name" value="TUDOR"/>
    <property type="match status" value="1"/>
</dbReference>
<dbReference type="PANTHER" id="PTHR22948">
    <property type="entry name" value="TUDOR DOMAIN CONTAINING PROTEIN"/>
    <property type="match status" value="1"/>
</dbReference>
<dbReference type="Gene3D" id="2.30.30.140">
    <property type="match status" value="1"/>
</dbReference>
<protein>
    <recommendedName>
        <fullName evidence="1">Tudor domain-containing protein</fullName>
    </recommendedName>
</protein>
<dbReference type="Gene3D" id="2.40.50.90">
    <property type="match status" value="1"/>
</dbReference>
<feature type="domain" description="Tudor" evidence="1">
    <location>
        <begin position="58"/>
        <end position="124"/>
    </location>
</feature>
<dbReference type="AlphaFoldDB" id="A0A3R7ST92"/>
<reference evidence="2 3" key="2">
    <citation type="submission" date="2019-01" db="EMBL/GenBank/DDBJ databases">
        <title>The decoding of complex shrimp genome reveals the adaptation for benthos swimmer, frequently molting mechanism and breeding impact on genome.</title>
        <authorList>
            <person name="Sun Y."/>
            <person name="Gao Y."/>
            <person name="Yu Y."/>
        </authorList>
    </citation>
    <scope>NUCLEOTIDE SEQUENCE [LARGE SCALE GENOMIC DNA]</scope>
    <source>
        <tissue evidence="2">Muscle</tissue>
    </source>
</reference>
<organism evidence="2 3">
    <name type="scientific">Penaeus vannamei</name>
    <name type="common">Whiteleg shrimp</name>
    <name type="synonym">Litopenaeus vannamei</name>
    <dbReference type="NCBI Taxonomy" id="6689"/>
    <lineage>
        <taxon>Eukaryota</taxon>
        <taxon>Metazoa</taxon>
        <taxon>Ecdysozoa</taxon>
        <taxon>Arthropoda</taxon>
        <taxon>Crustacea</taxon>
        <taxon>Multicrustacea</taxon>
        <taxon>Malacostraca</taxon>
        <taxon>Eumalacostraca</taxon>
        <taxon>Eucarida</taxon>
        <taxon>Decapoda</taxon>
        <taxon>Dendrobranchiata</taxon>
        <taxon>Penaeoidea</taxon>
        <taxon>Penaeidae</taxon>
        <taxon>Penaeus</taxon>
    </lineage>
</organism>
<dbReference type="PANTHER" id="PTHR22948:SF29">
    <property type="entry name" value="FI02030P-RELATED"/>
    <property type="match status" value="1"/>
</dbReference>
<reference evidence="2 3" key="1">
    <citation type="submission" date="2018-04" db="EMBL/GenBank/DDBJ databases">
        <authorList>
            <person name="Zhang X."/>
            <person name="Yuan J."/>
            <person name="Li F."/>
            <person name="Xiang J."/>
        </authorList>
    </citation>
    <scope>NUCLEOTIDE SEQUENCE [LARGE SCALE GENOMIC DNA]</scope>
    <source>
        <tissue evidence="2">Muscle</tissue>
    </source>
</reference>
<evidence type="ECO:0000259" key="1">
    <source>
        <dbReference type="PROSITE" id="PS50304"/>
    </source>
</evidence>
<dbReference type="SUPFAM" id="SSF63748">
    <property type="entry name" value="Tudor/PWWP/MBT"/>
    <property type="match status" value="1"/>
</dbReference>
<dbReference type="SMART" id="SM00333">
    <property type="entry name" value="TUDOR"/>
    <property type="match status" value="1"/>
</dbReference>
<gene>
    <name evidence="2" type="ORF">C7M84_007492</name>
</gene>
<dbReference type="Pfam" id="PF00567">
    <property type="entry name" value="TUDOR"/>
    <property type="match status" value="1"/>
</dbReference>
<comment type="caution">
    <text evidence="2">The sequence shown here is derived from an EMBL/GenBank/DDBJ whole genome shotgun (WGS) entry which is preliminary data.</text>
</comment>
<dbReference type="OrthoDB" id="66977at2759"/>
<dbReference type="InterPro" id="IPR002999">
    <property type="entry name" value="Tudor"/>
</dbReference>
<dbReference type="GO" id="GO:0005737">
    <property type="term" value="C:cytoplasm"/>
    <property type="evidence" value="ECO:0007669"/>
    <property type="project" value="UniProtKB-ARBA"/>
</dbReference>
<evidence type="ECO:0000313" key="3">
    <source>
        <dbReference type="Proteomes" id="UP000283509"/>
    </source>
</evidence>
<dbReference type="STRING" id="6689.A0A3R7ST92"/>